<dbReference type="Gene3D" id="3.40.605.10">
    <property type="entry name" value="Aldehyde Dehydrogenase, Chain A, domain 1"/>
    <property type="match status" value="1"/>
</dbReference>
<evidence type="ECO:0000256" key="3">
    <source>
        <dbReference type="ARBA" id="ARBA00022650"/>
    </source>
</evidence>
<keyword evidence="2 7" id="KW-0028">Amino-acid biosynthesis</keyword>
<comment type="pathway">
    <text evidence="1 7">Amino-acid biosynthesis; L-proline biosynthesis; L-glutamate 5-semialdehyde from L-glutamate: step 2/2.</text>
</comment>
<dbReference type="FunFam" id="3.40.309.10:FF:000006">
    <property type="entry name" value="Gamma-glutamyl phosphate reductase"/>
    <property type="match status" value="1"/>
</dbReference>
<dbReference type="PIRSF" id="PIRSF000151">
    <property type="entry name" value="GPR"/>
    <property type="match status" value="1"/>
</dbReference>
<dbReference type="Gene3D" id="3.40.309.10">
    <property type="entry name" value="Aldehyde Dehydrogenase, Chain A, domain 2"/>
    <property type="match status" value="1"/>
</dbReference>
<dbReference type="GO" id="GO:0050661">
    <property type="term" value="F:NADP binding"/>
    <property type="evidence" value="ECO:0007669"/>
    <property type="project" value="InterPro"/>
</dbReference>
<dbReference type="InterPro" id="IPR015590">
    <property type="entry name" value="Aldehyde_DH_dom"/>
</dbReference>
<dbReference type="InterPro" id="IPR016163">
    <property type="entry name" value="Ald_DH_C"/>
</dbReference>
<evidence type="ECO:0000256" key="5">
    <source>
        <dbReference type="ARBA" id="ARBA00023002"/>
    </source>
</evidence>
<name>U4QXJ2_9FIRM</name>
<comment type="catalytic activity">
    <reaction evidence="6 7">
        <text>L-glutamate 5-semialdehyde + phosphate + NADP(+) = L-glutamyl 5-phosphate + NADPH + H(+)</text>
        <dbReference type="Rhea" id="RHEA:19541"/>
        <dbReference type="ChEBI" id="CHEBI:15378"/>
        <dbReference type="ChEBI" id="CHEBI:43474"/>
        <dbReference type="ChEBI" id="CHEBI:57783"/>
        <dbReference type="ChEBI" id="CHEBI:58066"/>
        <dbReference type="ChEBI" id="CHEBI:58274"/>
        <dbReference type="ChEBI" id="CHEBI:58349"/>
        <dbReference type="EC" id="1.2.1.41"/>
    </reaction>
</comment>
<dbReference type="CDD" id="cd07079">
    <property type="entry name" value="ALDH_F18-19_ProA-GPR"/>
    <property type="match status" value="1"/>
</dbReference>
<dbReference type="GO" id="GO:0004350">
    <property type="term" value="F:glutamate-5-semialdehyde dehydrogenase activity"/>
    <property type="evidence" value="ECO:0007669"/>
    <property type="project" value="UniProtKB-UniRule"/>
</dbReference>
<comment type="similarity">
    <text evidence="7">Belongs to the gamma-glutamyl phosphate reductase family.</text>
</comment>
<feature type="domain" description="Aldehyde dehydrogenase" evidence="8">
    <location>
        <begin position="5"/>
        <end position="283"/>
    </location>
</feature>
<dbReference type="EMBL" id="ATAY01000098">
    <property type="protein sequence ID" value="EPR07632.1"/>
    <property type="molecule type" value="Genomic_DNA"/>
</dbReference>
<reference evidence="9 10" key="1">
    <citation type="journal article" date="2013" name="Genome Announc.">
        <title>Draft Genome Sequence of the Cellulolytic Bacterium Clostridium papyrosolvens C7 (ATCC 700395).</title>
        <authorList>
            <person name="Zepeda V."/>
            <person name="Dassa B."/>
            <person name="Borovok I."/>
            <person name="Lamed R."/>
            <person name="Bayer E.A."/>
            <person name="Cate J.H."/>
        </authorList>
    </citation>
    <scope>NUCLEOTIDE SEQUENCE [LARGE SCALE GENOMIC DNA]</scope>
    <source>
        <strain evidence="9 10">C7</strain>
    </source>
</reference>
<dbReference type="InterPro" id="IPR016161">
    <property type="entry name" value="Ald_DH/histidinol_DH"/>
</dbReference>
<dbReference type="RefSeq" id="WP_020817234.1">
    <property type="nucleotide sequence ID" value="NZ_ATAY01000098.1"/>
</dbReference>
<dbReference type="UniPathway" id="UPA00098">
    <property type="reaction ID" value="UER00360"/>
</dbReference>
<protein>
    <recommendedName>
        <fullName evidence="7">Gamma-glutamyl phosphate reductase</fullName>
        <shortName evidence="7">GPR</shortName>
        <ecNumber evidence="7">1.2.1.41</ecNumber>
    </recommendedName>
    <alternativeName>
        <fullName evidence="7">Glutamate-5-semialdehyde dehydrogenase</fullName>
    </alternativeName>
    <alternativeName>
        <fullName evidence="7">Glutamyl-gamma-semialdehyde dehydrogenase</fullName>
        <shortName evidence="7">GSA dehydrogenase</shortName>
    </alternativeName>
</protein>
<dbReference type="InterPro" id="IPR000965">
    <property type="entry name" value="GPR_dom"/>
</dbReference>
<evidence type="ECO:0000259" key="8">
    <source>
        <dbReference type="Pfam" id="PF00171"/>
    </source>
</evidence>
<evidence type="ECO:0000256" key="1">
    <source>
        <dbReference type="ARBA" id="ARBA00004985"/>
    </source>
</evidence>
<evidence type="ECO:0000256" key="6">
    <source>
        <dbReference type="ARBA" id="ARBA00049024"/>
    </source>
</evidence>
<dbReference type="PATRIC" id="fig|1330534.3.peg.3850"/>
<evidence type="ECO:0000256" key="4">
    <source>
        <dbReference type="ARBA" id="ARBA00022857"/>
    </source>
</evidence>
<organism evidence="9 10">
    <name type="scientific">Ruminiclostridium papyrosolvens C7</name>
    <dbReference type="NCBI Taxonomy" id="1330534"/>
    <lineage>
        <taxon>Bacteria</taxon>
        <taxon>Bacillati</taxon>
        <taxon>Bacillota</taxon>
        <taxon>Clostridia</taxon>
        <taxon>Eubacteriales</taxon>
        <taxon>Oscillospiraceae</taxon>
        <taxon>Ruminiclostridium</taxon>
    </lineage>
</organism>
<evidence type="ECO:0000256" key="7">
    <source>
        <dbReference type="HAMAP-Rule" id="MF_00412"/>
    </source>
</evidence>
<keyword evidence="7" id="KW-0963">Cytoplasm</keyword>
<dbReference type="GO" id="GO:0005737">
    <property type="term" value="C:cytoplasm"/>
    <property type="evidence" value="ECO:0007669"/>
    <property type="project" value="UniProtKB-SubCell"/>
</dbReference>
<comment type="caution">
    <text evidence="9">The sequence shown here is derived from an EMBL/GenBank/DDBJ whole genome shotgun (WGS) entry which is preliminary data.</text>
</comment>
<sequence length="432" mass="47834">MDIRQLCKYAGEASVKMAALSGEVKNNALLKIEDALLANSKRIIEANQHDLERSEKENLASPLLKRLKFDEKKLNDVVEGIKSLEALEEPVGKTLFSNMLDEDLELFKVTCPIGVIGIIFESRPDALVQISTLCLKSGNCVLLKGGSEAKETNRVLTDVIEEATVAAGLPKGWISLLESRDDVNEMLKMDEYIDLIIPRGSNEFVRYIMDNSRIPVMGHADGICHVYVDESADLEMAKKITVDSKTQYVAVCNATETLLVDRAVAKEFLPGLKAELDKKKVEIFGDEETAKIIEVKPASDQDWATEYLDYIISIKIVSGVNEAIKHINTYGSGHTDSIVAKDKTTAVKFMNLVDSGNVFWNASTRFSDGFKYGFGAEVGISTSKLHARGPVGLDGLLSYKYMLIGNGQIVDDYATNKRQFKHVKIDKQIEEI</sequence>
<accession>U4QXJ2</accession>
<dbReference type="HAMAP" id="MF_00412">
    <property type="entry name" value="ProA"/>
    <property type="match status" value="1"/>
</dbReference>
<dbReference type="InterPro" id="IPR012134">
    <property type="entry name" value="Glu-5-SA_DH"/>
</dbReference>
<evidence type="ECO:0000313" key="10">
    <source>
        <dbReference type="Proteomes" id="UP000016860"/>
    </source>
</evidence>
<dbReference type="InterPro" id="IPR016162">
    <property type="entry name" value="Ald_DH_N"/>
</dbReference>
<dbReference type="AlphaFoldDB" id="U4QXJ2"/>
<dbReference type="NCBIfam" id="TIGR00407">
    <property type="entry name" value="proA"/>
    <property type="match status" value="1"/>
</dbReference>
<evidence type="ECO:0000256" key="2">
    <source>
        <dbReference type="ARBA" id="ARBA00022605"/>
    </source>
</evidence>
<dbReference type="InterPro" id="IPR020593">
    <property type="entry name" value="G-glutamylP_reductase_CS"/>
</dbReference>
<dbReference type="Proteomes" id="UP000016860">
    <property type="component" value="Unassembled WGS sequence"/>
</dbReference>
<comment type="subcellular location">
    <subcellularLocation>
        <location evidence="7">Cytoplasm</location>
    </subcellularLocation>
</comment>
<dbReference type="PANTHER" id="PTHR11063">
    <property type="entry name" value="GLUTAMATE SEMIALDEHYDE DEHYDROGENASE"/>
    <property type="match status" value="1"/>
</dbReference>
<dbReference type="Pfam" id="PF00171">
    <property type="entry name" value="Aldedh"/>
    <property type="match status" value="1"/>
</dbReference>
<dbReference type="GO" id="GO:0055129">
    <property type="term" value="P:L-proline biosynthetic process"/>
    <property type="evidence" value="ECO:0007669"/>
    <property type="project" value="UniProtKB-UniRule"/>
</dbReference>
<gene>
    <name evidence="7" type="primary">proA</name>
    <name evidence="9" type="ORF">L323_19410</name>
</gene>
<keyword evidence="5 7" id="KW-0560">Oxidoreductase</keyword>
<evidence type="ECO:0000313" key="9">
    <source>
        <dbReference type="EMBL" id="EPR07632.1"/>
    </source>
</evidence>
<dbReference type="PROSITE" id="PS01223">
    <property type="entry name" value="PROA"/>
    <property type="match status" value="1"/>
</dbReference>
<comment type="function">
    <text evidence="7">Catalyzes the NADPH-dependent reduction of L-glutamate 5-phosphate into L-glutamate 5-semialdehyde and phosphate. The product spontaneously undergoes cyclization to form 1-pyrroline-5-carboxylate.</text>
</comment>
<dbReference type="NCBIfam" id="NF001221">
    <property type="entry name" value="PRK00197.1"/>
    <property type="match status" value="1"/>
</dbReference>
<keyword evidence="4 7" id="KW-0521">NADP</keyword>
<dbReference type="SUPFAM" id="SSF53720">
    <property type="entry name" value="ALDH-like"/>
    <property type="match status" value="1"/>
</dbReference>
<dbReference type="PANTHER" id="PTHR11063:SF8">
    <property type="entry name" value="DELTA-1-PYRROLINE-5-CARBOXYLATE SYNTHASE"/>
    <property type="match status" value="1"/>
</dbReference>
<proteinExistence type="inferred from homology"/>
<dbReference type="EC" id="1.2.1.41" evidence="7"/>
<keyword evidence="3 7" id="KW-0641">Proline biosynthesis</keyword>
<dbReference type="OrthoDB" id="9809970at2"/>
<dbReference type="STRING" id="1330534.L323_19410"/>